<dbReference type="AlphaFoldDB" id="A0A9P9CX02"/>
<dbReference type="Gene3D" id="3.80.10.10">
    <property type="entry name" value="Ribonuclease Inhibitor"/>
    <property type="match status" value="1"/>
</dbReference>
<dbReference type="InterPro" id="IPR001810">
    <property type="entry name" value="F-box_dom"/>
</dbReference>
<evidence type="ECO:0000313" key="3">
    <source>
        <dbReference type="EMBL" id="KAH7108621.1"/>
    </source>
</evidence>
<feature type="compositionally biased region" description="Basic and acidic residues" evidence="1">
    <location>
        <begin position="449"/>
        <end position="462"/>
    </location>
</feature>
<reference evidence="3" key="1">
    <citation type="journal article" date="2021" name="Nat. Commun.">
        <title>Genetic determinants of endophytism in the Arabidopsis root mycobiome.</title>
        <authorList>
            <person name="Mesny F."/>
            <person name="Miyauchi S."/>
            <person name="Thiergart T."/>
            <person name="Pickel B."/>
            <person name="Atanasova L."/>
            <person name="Karlsson M."/>
            <person name="Huettel B."/>
            <person name="Barry K.W."/>
            <person name="Haridas S."/>
            <person name="Chen C."/>
            <person name="Bauer D."/>
            <person name="Andreopoulos W."/>
            <person name="Pangilinan J."/>
            <person name="LaButti K."/>
            <person name="Riley R."/>
            <person name="Lipzen A."/>
            <person name="Clum A."/>
            <person name="Drula E."/>
            <person name="Henrissat B."/>
            <person name="Kohler A."/>
            <person name="Grigoriev I.V."/>
            <person name="Martin F.M."/>
            <person name="Hacquard S."/>
        </authorList>
    </citation>
    <scope>NUCLEOTIDE SEQUENCE</scope>
    <source>
        <strain evidence="3">MPI-CAGE-AT-0021</strain>
    </source>
</reference>
<protein>
    <recommendedName>
        <fullName evidence="2">F-box domain-containing protein</fullName>
    </recommendedName>
</protein>
<evidence type="ECO:0000259" key="2">
    <source>
        <dbReference type="PROSITE" id="PS50181"/>
    </source>
</evidence>
<dbReference type="EMBL" id="JAGMUU010000095">
    <property type="protein sequence ID" value="KAH7108621.1"/>
    <property type="molecule type" value="Genomic_DNA"/>
</dbReference>
<dbReference type="InterPro" id="IPR036047">
    <property type="entry name" value="F-box-like_dom_sf"/>
</dbReference>
<feature type="region of interest" description="Disordered" evidence="1">
    <location>
        <begin position="425"/>
        <end position="462"/>
    </location>
</feature>
<keyword evidence="4" id="KW-1185">Reference proteome</keyword>
<name>A0A9P9CX02_9HYPO</name>
<sequence>MLTSTLENIPDELFLSITACLMSHELASLMRTCRRFNALIEHILWTDIELHEQGFHESSMELDDPPPFIPPSQRRYHRKQSWGWGQGAQHKAGKLFCLLQQLHVEDPNRMQELAKRVRNLCTVIEPQTRPRDDINIQIWQLLPFFTNLETLELHGNSYYSSKHEKTTPEFTAAPLKLRFAKLFGYIPKSVARWVLRGGASLERLELGMLDRPISTNDSSKPEFSPLPEETLAGPDDEDYDWGSLDGESVIPRPQSNFLPDPSEYTLSSVKHMYLCQPSPGDYSRAARDYTWSTRAEDACLSDWRSMLLATGPTLETLVLEQRPAAAYIENDCLSEVEFLRTDTGGSGNGPLVRMVERLIYNKVLPELKKVYLYGMVVGEDLSGRPSEGVPAGRLMRLLEANGVQCEARLGKWCFFDDDPGWTQWARWHGTDDQDDEDDDEEEDEDDNDIESKMKWHDLLASV</sequence>
<dbReference type="PROSITE" id="PS50181">
    <property type="entry name" value="FBOX"/>
    <property type="match status" value="1"/>
</dbReference>
<feature type="domain" description="F-box" evidence="2">
    <location>
        <begin position="3"/>
        <end position="48"/>
    </location>
</feature>
<dbReference type="Proteomes" id="UP000717696">
    <property type="component" value="Unassembled WGS sequence"/>
</dbReference>
<dbReference type="SUPFAM" id="SSF81383">
    <property type="entry name" value="F-box domain"/>
    <property type="match status" value="1"/>
</dbReference>
<dbReference type="SMART" id="SM00256">
    <property type="entry name" value="FBOX"/>
    <property type="match status" value="1"/>
</dbReference>
<comment type="caution">
    <text evidence="3">The sequence shown here is derived from an EMBL/GenBank/DDBJ whole genome shotgun (WGS) entry which is preliminary data.</text>
</comment>
<dbReference type="InterPro" id="IPR032675">
    <property type="entry name" value="LRR_dom_sf"/>
</dbReference>
<evidence type="ECO:0000313" key="4">
    <source>
        <dbReference type="Proteomes" id="UP000717696"/>
    </source>
</evidence>
<dbReference type="CDD" id="cd09917">
    <property type="entry name" value="F-box_SF"/>
    <property type="match status" value="1"/>
</dbReference>
<feature type="region of interest" description="Disordered" evidence="1">
    <location>
        <begin position="211"/>
        <end position="236"/>
    </location>
</feature>
<gene>
    <name evidence="3" type="ORF">B0J13DRAFT_579682</name>
</gene>
<dbReference type="Pfam" id="PF12937">
    <property type="entry name" value="F-box-like"/>
    <property type="match status" value="1"/>
</dbReference>
<feature type="compositionally biased region" description="Acidic residues" evidence="1">
    <location>
        <begin position="432"/>
        <end position="448"/>
    </location>
</feature>
<accession>A0A9P9CX02</accession>
<dbReference type="OrthoDB" id="3927840at2759"/>
<organism evidence="3 4">
    <name type="scientific">Dactylonectria estremocensis</name>
    <dbReference type="NCBI Taxonomy" id="1079267"/>
    <lineage>
        <taxon>Eukaryota</taxon>
        <taxon>Fungi</taxon>
        <taxon>Dikarya</taxon>
        <taxon>Ascomycota</taxon>
        <taxon>Pezizomycotina</taxon>
        <taxon>Sordariomycetes</taxon>
        <taxon>Hypocreomycetidae</taxon>
        <taxon>Hypocreales</taxon>
        <taxon>Nectriaceae</taxon>
        <taxon>Dactylonectria</taxon>
    </lineage>
</organism>
<evidence type="ECO:0000256" key="1">
    <source>
        <dbReference type="SAM" id="MobiDB-lite"/>
    </source>
</evidence>
<proteinExistence type="predicted"/>